<protein>
    <submittedName>
        <fullName evidence="2">Uncharacterized protein</fullName>
    </submittedName>
</protein>
<accession>C5MI77</accession>
<dbReference type="VEuPathDB" id="FungiDB:CTRG_05770"/>
<evidence type="ECO:0000313" key="3">
    <source>
        <dbReference type="Proteomes" id="UP000002037"/>
    </source>
</evidence>
<reference evidence="2 3" key="1">
    <citation type="journal article" date="2009" name="Nature">
        <title>Evolution of pathogenicity and sexual reproduction in eight Candida genomes.</title>
        <authorList>
            <person name="Butler G."/>
            <person name="Rasmussen M.D."/>
            <person name="Lin M.F."/>
            <person name="Santos M.A."/>
            <person name="Sakthikumar S."/>
            <person name="Munro C.A."/>
            <person name="Rheinbay E."/>
            <person name="Grabherr M."/>
            <person name="Forche A."/>
            <person name="Reedy J.L."/>
            <person name="Agrafioti I."/>
            <person name="Arnaud M.B."/>
            <person name="Bates S."/>
            <person name="Brown A.J."/>
            <person name="Brunke S."/>
            <person name="Costanzo M.C."/>
            <person name="Fitzpatrick D.A."/>
            <person name="de Groot P.W."/>
            <person name="Harris D."/>
            <person name="Hoyer L.L."/>
            <person name="Hube B."/>
            <person name="Klis F.M."/>
            <person name="Kodira C."/>
            <person name="Lennard N."/>
            <person name="Logue M.E."/>
            <person name="Martin R."/>
            <person name="Neiman A.M."/>
            <person name="Nikolaou E."/>
            <person name="Quail M.A."/>
            <person name="Quinn J."/>
            <person name="Santos M.C."/>
            <person name="Schmitzberger F.F."/>
            <person name="Sherlock G."/>
            <person name="Shah P."/>
            <person name="Silverstein K.A."/>
            <person name="Skrzypek M.S."/>
            <person name="Soll D."/>
            <person name="Staggs R."/>
            <person name="Stansfield I."/>
            <person name="Stumpf M.P."/>
            <person name="Sudbery P.E."/>
            <person name="Srikantha T."/>
            <person name="Zeng Q."/>
            <person name="Berman J."/>
            <person name="Berriman M."/>
            <person name="Heitman J."/>
            <person name="Gow N.A."/>
            <person name="Lorenz M.C."/>
            <person name="Birren B.W."/>
            <person name="Kellis M."/>
            <person name="Cuomo C.A."/>
        </authorList>
    </citation>
    <scope>NUCLEOTIDE SEQUENCE [LARGE SCALE GENOMIC DNA]</scope>
    <source>
        <strain evidence="3">ATCC MYA-3404 / T1</strain>
    </source>
</reference>
<dbReference type="HOGENOM" id="CLU_1875174_0_0_1"/>
<proteinExistence type="predicted"/>
<evidence type="ECO:0000256" key="1">
    <source>
        <dbReference type="SAM" id="MobiDB-lite"/>
    </source>
</evidence>
<dbReference type="EMBL" id="GG692403">
    <property type="protein sequence ID" value="EER30774.1"/>
    <property type="molecule type" value="Genomic_DNA"/>
</dbReference>
<organism evidence="2 3">
    <name type="scientific">Candida tropicalis (strain ATCC MYA-3404 / T1)</name>
    <name type="common">Yeast</name>
    <dbReference type="NCBI Taxonomy" id="294747"/>
    <lineage>
        <taxon>Eukaryota</taxon>
        <taxon>Fungi</taxon>
        <taxon>Dikarya</taxon>
        <taxon>Ascomycota</taxon>
        <taxon>Saccharomycotina</taxon>
        <taxon>Pichiomycetes</taxon>
        <taxon>Debaryomycetaceae</taxon>
        <taxon>Candida/Lodderomyces clade</taxon>
        <taxon>Candida</taxon>
    </lineage>
</organism>
<dbReference type="Proteomes" id="UP000002037">
    <property type="component" value="Unassembled WGS sequence"/>
</dbReference>
<sequence>MSCPHKCSNPACELRGNINIDPDVLGDKFLQLVGLKHKMDNAENFQDLLKYSNEISKLQSSMSVEERIGIYALRYFMDEMYGDSEGDDDEDDDEDFPDEEDGYEYEWAYVGGGDDEEKVEEESAFGLVQRLLLGRQ</sequence>
<dbReference type="GeneID" id="8300986"/>
<keyword evidence="3" id="KW-1185">Reference proteome</keyword>
<name>C5MI77_CANTT</name>
<dbReference type="KEGG" id="ctp:CTRG_05770"/>
<dbReference type="RefSeq" id="XP_002551472.1">
    <property type="nucleotide sequence ID" value="XM_002551426.1"/>
</dbReference>
<gene>
    <name evidence="2" type="ORF">CTRG_05770</name>
</gene>
<evidence type="ECO:0000313" key="2">
    <source>
        <dbReference type="EMBL" id="EER30774.1"/>
    </source>
</evidence>
<dbReference type="AlphaFoldDB" id="C5MI77"/>
<dbReference type="OrthoDB" id="10561490at2759"/>
<feature type="region of interest" description="Disordered" evidence="1">
    <location>
        <begin position="81"/>
        <end position="102"/>
    </location>
</feature>